<dbReference type="AlphaFoldDB" id="A0A9D2G6Y2"/>
<evidence type="ECO:0000313" key="2">
    <source>
        <dbReference type="EMBL" id="HIZ73270.1"/>
    </source>
</evidence>
<sequence length="150" mass="16524">MEVIAERERSAVWLAAGRFLFGGVLFAAGVFLAASGVLSSSLLHGGAEYLLFALGSALILWGAVAYALARRTPAVIIVRREEQLDVLGESYPLRELKKVRCHISYPFLADPYGTLRLVFSDGRKVRCRCVADVKEVRGRLIALMEEDALR</sequence>
<keyword evidence="1" id="KW-0472">Membrane</keyword>
<evidence type="ECO:0000256" key="1">
    <source>
        <dbReference type="SAM" id="Phobius"/>
    </source>
</evidence>
<evidence type="ECO:0000313" key="3">
    <source>
        <dbReference type="Proteomes" id="UP000824102"/>
    </source>
</evidence>
<keyword evidence="1" id="KW-1133">Transmembrane helix</keyword>
<accession>A0A9D2G6Y2</accession>
<dbReference type="EMBL" id="DXBB01000093">
    <property type="protein sequence ID" value="HIZ73270.1"/>
    <property type="molecule type" value="Genomic_DNA"/>
</dbReference>
<reference evidence="2" key="1">
    <citation type="journal article" date="2021" name="PeerJ">
        <title>Extensive microbial diversity within the chicken gut microbiome revealed by metagenomics and culture.</title>
        <authorList>
            <person name="Gilroy R."/>
            <person name="Ravi A."/>
            <person name="Getino M."/>
            <person name="Pursley I."/>
            <person name="Horton D.L."/>
            <person name="Alikhan N.F."/>
            <person name="Baker D."/>
            <person name="Gharbi K."/>
            <person name="Hall N."/>
            <person name="Watson M."/>
            <person name="Adriaenssens E.M."/>
            <person name="Foster-Nyarko E."/>
            <person name="Jarju S."/>
            <person name="Secka A."/>
            <person name="Antonio M."/>
            <person name="Oren A."/>
            <person name="Chaudhuri R.R."/>
            <person name="La Ragione R."/>
            <person name="Hildebrand F."/>
            <person name="Pallen M.J."/>
        </authorList>
    </citation>
    <scope>NUCLEOTIDE SEQUENCE</scope>
    <source>
        <strain evidence="2">ChiW7-2402</strain>
    </source>
</reference>
<feature type="transmembrane region" description="Helical" evidence="1">
    <location>
        <begin position="12"/>
        <end position="37"/>
    </location>
</feature>
<reference evidence="2" key="2">
    <citation type="submission" date="2021-04" db="EMBL/GenBank/DDBJ databases">
        <authorList>
            <person name="Gilroy R."/>
        </authorList>
    </citation>
    <scope>NUCLEOTIDE SEQUENCE</scope>
    <source>
        <strain evidence="2">ChiW7-2402</strain>
    </source>
</reference>
<gene>
    <name evidence="2" type="ORF">H9964_06795</name>
</gene>
<keyword evidence="1" id="KW-0812">Transmembrane</keyword>
<feature type="transmembrane region" description="Helical" evidence="1">
    <location>
        <begin position="49"/>
        <end position="69"/>
    </location>
</feature>
<dbReference type="Proteomes" id="UP000824102">
    <property type="component" value="Unassembled WGS sequence"/>
</dbReference>
<protein>
    <submittedName>
        <fullName evidence="2">Uncharacterized protein</fullName>
    </submittedName>
</protein>
<organism evidence="2 3">
    <name type="scientific">Candidatus Gallimonas intestinavium</name>
    <dbReference type="NCBI Taxonomy" id="2838603"/>
    <lineage>
        <taxon>Bacteria</taxon>
        <taxon>Bacillati</taxon>
        <taxon>Bacillota</taxon>
        <taxon>Clostridia</taxon>
        <taxon>Candidatus Gallimonas</taxon>
    </lineage>
</organism>
<proteinExistence type="predicted"/>
<name>A0A9D2G6Y2_9FIRM</name>
<comment type="caution">
    <text evidence="2">The sequence shown here is derived from an EMBL/GenBank/DDBJ whole genome shotgun (WGS) entry which is preliminary data.</text>
</comment>